<dbReference type="EMBL" id="PVZC01000006">
    <property type="protein sequence ID" value="PRX97053.1"/>
    <property type="molecule type" value="Genomic_DNA"/>
</dbReference>
<sequence length="122" mass="13237">MIYDTYDAGGVLDGGAFLAAEPDPLAGAAERLLAHVNDRHRDELSAALAHIPGAPEGRAWLWELDRHGSTLWVQPLPRPAEPGAGCGPVLIRLPWSAPAEHPRDLERALHDLMHARPAPKVR</sequence>
<comment type="caution">
    <text evidence="2">The sequence shown here is derived from an EMBL/GenBank/DDBJ whole genome shotgun (WGS) entry which is preliminary data.</text>
</comment>
<reference evidence="2 3" key="1">
    <citation type="submission" date="2018-03" db="EMBL/GenBank/DDBJ databases">
        <title>Genomic Encyclopedia of Archaeal and Bacterial Type Strains, Phase II (KMG-II): from individual species to whole genera.</title>
        <authorList>
            <person name="Goeker M."/>
        </authorList>
    </citation>
    <scope>NUCLEOTIDE SEQUENCE [LARGE SCALE GENOMIC DNA]</scope>
    <source>
        <strain evidence="2 3">DSM 45601</strain>
    </source>
</reference>
<protein>
    <submittedName>
        <fullName evidence="2">Uncharacterized protein DUF2470</fullName>
    </submittedName>
</protein>
<organism evidence="2 3">
    <name type="scientific">Allonocardiopsis opalescens</name>
    <dbReference type="NCBI Taxonomy" id="1144618"/>
    <lineage>
        <taxon>Bacteria</taxon>
        <taxon>Bacillati</taxon>
        <taxon>Actinomycetota</taxon>
        <taxon>Actinomycetes</taxon>
        <taxon>Streptosporangiales</taxon>
        <taxon>Allonocardiopsis</taxon>
    </lineage>
</organism>
<dbReference type="InterPro" id="IPR037119">
    <property type="entry name" value="Haem_oxidase_HugZ-like_sf"/>
</dbReference>
<evidence type="ECO:0000313" key="2">
    <source>
        <dbReference type="EMBL" id="PRX97053.1"/>
    </source>
</evidence>
<evidence type="ECO:0000313" key="3">
    <source>
        <dbReference type="Proteomes" id="UP000237846"/>
    </source>
</evidence>
<dbReference type="RefSeq" id="WP_170141047.1">
    <property type="nucleotide sequence ID" value="NZ_PVZC01000006.1"/>
</dbReference>
<dbReference type="Gene3D" id="3.20.180.10">
    <property type="entry name" value="PNP-oxidase-like"/>
    <property type="match status" value="1"/>
</dbReference>
<feature type="domain" description="DUF2470" evidence="1">
    <location>
        <begin position="30"/>
        <end position="111"/>
    </location>
</feature>
<dbReference type="SUPFAM" id="SSF50475">
    <property type="entry name" value="FMN-binding split barrel"/>
    <property type="match status" value="1"/>
</dbReference>
<dbReference type="InterPro" id="IPR019595">
    <property type="entry name" value="DUF2470"/>
</dbReference>
<keyword evidence="3" id="KW-1185">Reference proteome</keyword>
<name>A0A2T0Q062_9ACTN</name>
<evidence type="ECO:0000259" key="1">
    <source>
        <dbReference type="Pfam" id="PF10615"/>
    </source>
</evidence>
<gene>
    <name evidence="2" type="ORF">CLV72_10689</name>
</gene>
<proteinExistence type="predicted"/>
<dbReference type="AlphaFoldDB" id="A0A2T0Q062"/>
<accession>A0A2T0Q062</accession>
<dbReference type="Pfam" id="PF10615">
    <property type="entry name" value="DUF2470"/>
    <property type="match status" value="1"/>
</dbReference>
<dbReference type="Proteomes" id="UP000237846">
    <property type="component" value="Unassembled WGS sequence"/>
</dbReference>